<dbReference type="EMBL" id="PUIO01000007">
    <property type="protein sequence ID" value="PQP25520.1"/>
    <property type="molecule type" value="Genomic_DNA"/>
</dbReference>
<comment type="caution">
    <text evidence="1">The sequence shown here is derived from an EMBL/GenBank/DDBJ whole genome shotgun (WGS) entry which is preliminary data.</text>
</comment>
<evidence type="ECO:0000313" key="2">
    <source>
        <dbReference type="Proteomes" id="UP000239290"/>
    </source>
</evidence>
<protein>
    <submittedName>
        <fullName evidence="1">Uncharacterized protein</fullName>
    </submittedName>
</protein>
<sequence>MRSGKFPRMETASWVGAAAAVLFGATAAAAWRKATLADQARREAEAALDVALEQVTALTRIAEAAQRAFPQPQHVEFEVQRIRGPVDRFRLRNVGTGTATDVRFVVDPVEEQNRRIPTPQWLQDEQVTLLPKEWAEFAASALSPVGGSWRIVFPAFVTVICDEAGAPQRVDLPTAVVAEDGVIG</sequence>
<reference evidence="2" key="1">
    <citation type="submission" date="2018-02" db="EMBL/GenBank/DDBJ databases">
        <title>Draft genome sequencing of Rhodococcus opacus KU647198.</title>
        <authorList>
            <person name="Zheng B.-X."/>
        </authorList>
    </citation>
    <scope>NUCLEOTIDE SEQUENCE [LARGE SCALE GENOMIC DNA]</scope>
    <source>
        <strain evidence="2">04-OD7</strain>
    </source>
</reference>
<name>A0A2S8JET6_RHOOP</name>
<dbReference type="AlphaFoldDB" id="A0A2S8JET6"/>
<organism evidence="1 2">
    <name type="scientific">Rhodococcus opacus</name>
    <name type="common">Nocardia opaca</name>
    <dbReference type="NCBI Taxonomy" id="37919"/>
    <lineage>
        <taxon>Bacteria</taxon>
        <taxon>Bacillati</taxon>
        <taxon>Actinomycetota</taxon>
        <taxon>Actinomycetes</taxon>
        <taxon>Mycobacteriales</taxon>
        <taxon>Nocardiaceae</taxon>
        <taxon>Rhodococcus</taxon>
    </lineage>
</organism>
<proteinExistence type="predicted"/>
<evidence type="ECO:0000313" key="1">
    <source>
        <dbReference type="EMBL" id="PQP25520.1"/>
    </source>
</evidence>
<gene>
    <name evidence="1" type="ORF">C5613_08195</name>
</gene>
<dbReference type="Proteomes" id="UP000239290">
    <property type="component" value="Unassembled WGS sequence"/>
</dbReference>
<accession>A0A2S8JET6</accession>